<reference evidence="3" key="1">
    <citation type="submission" date="2022-03" db="EMBL/GenBank/DDBJ databases">
        <authorList>
            <person name="Lindestad O."/>
        </authorList>
    </citation>
    <scope>NUCLEOTIDE SEQUENCE</scope>
</reference>
<dbReference type="EMBL" id="CAKXAJ010025113">
    <property type="protein sequence ID" value="CAH2235126.1"/>
    <property type="molecule type" value="Genomic_DNA"/>
</dbReference>
<dbReference type="Proteomes" id="UP000838756">
    <property type="component" value="Unassembled WGS sequence"/>
</dbReference>
<evidence type="ECO:0000313" key="4">
    <source>
        <dbReference type="Proteomes" id="UP000838756"/>
    </source>
</evidence>
<evidence type="ECO:0000259" key="2">
    <source>
        <dbReference type="Pfam" id="PF22068"/>
    </source>
</evidence>
<organism evidence="3 4">
    <name type="scientific">Pararge aegeria aegeria</name>
    <dbReference type="NCBI Taxonomy" id="348720"/>
    <lineage>
        <taxon>Eukaryota</taxon>
        <taxon>Metazoa</taxon>
        <taxon>Ecdysozoa</taxon>
        <taxon>Arthropoda</taxon>
        <taxon>Hexapoda</taxon>
        <taxon>Insecta</taxon>
        <taxon>Pterygota</taxon>
        <taxon>Neoptera</taxon>
        <taxon>Endopterygota</taxon>
        <taxon>Lepidoptera</taxon>
        <taxon>Glossata</taxon>
        <taxon>Ditrysia</taxon>
        <taxon>Papilionoidea</taxon>
        <taxon>Nymphalidae</taxon>
        <taxon>Satyrinae</taxon>
        <taxon>Satyrini</taxon>
        <taxon>Parargina</taxon>
        <taxon>Pararge</taxon>
    </lineage>
</organism>
<dbReference type="AlphaFoldDB" id="A0A8S4RE28"/>
<dbReference type="InterPro" id="IPR054093">
    <property type="entry name" value="Androglobin_II"/>
</dbReference>
<dbReference type="Pfam" id="PF22068">
    <property type="entry name" value="Androglobin_II"/>
    <property type="match status" value="1"/>
</dbReference>
<sequence>MIQRGTMTTIFLEDTKNLPNYALPGISPGHEMNMLVTMARDLPLKKPLPEPEVEMWKTYRWVDWARKHGLYEAFDCPRTRFLKVNGLMKLSYAPHLLDVQSTESVTIFSGLLITFKFREEQDKTNPPTKKGMKDLPPTNNSSTAQQAKEERREWVQFSALQESIKNVTNLFYPSMHQYASLASNPPSRIMKVPISKNIDTHAPNSAPLYLQIDGPGENILRISLNVLQTRVLINCGVPIFDDIEPAYLILEVFEWFADCTLPMAKAYIETREYNSLEIELPPGRHFCRIWVHSRMNWHAMFLSDSSLLLGTRDVIQCSAVKECPWASRFLSNVGTAFSNWIRMNKSTFNMAASEKDFFK</sequence>
<feature type="region of interest" description="Disordered" evidence="1">
    <location>
        <begin position="122"/>
        <end position="148"/>
    </location>
</feature>
<feature type="domain" description="Androglobin" evidence="2">
    <location>
        <begin position="206"/>
        <end position="315"/>
    </location>
</feature>
<accession>A0A8S4RE28</accession>
<dbReference type="OrthoDB" id="6929701at2759"/>
<comment type="caution">
    <text evidence="3">The sequence shown here is derived from an EMBL/GenBank/DDBJ whole genome shotgun (WGS) entry which is preliminary data.</text>
</comment>
<feature type="compositionally biased region" description="Polar residues" evidence="1">
    <location>
        <begin position="137"/>
        <end position="146"/>
    </location>
</feature>
<name>A0A8S4RE28_9NEOP</name>
<evidence type="ECO:0000313" key="3">
    <source>
        <dbReference type="EMBL" id="CAH2235126.1"/>
    </source>
</evidence>
<gene>
    <name evidence="3" type="primary">jg16117</name>
    <name evidence="3" type="ORF">PAEG_LOCUS12801</name>
</gene>
<protein>
    <submittedName>
        <fullName evidence="3">Jg16117 protein</fullName>
    </submittedName>
</protein>
<proteinExistence type="predicted"/>
<evidence type="ECO:0000256" key="1">
    <source>
        <dbReference type="SAM" id="MobiDB-lite"/>
    </source>
</evidence>
<keyword evidence="4" id="KW-1185">Reference proteome</keyword>